<keyword evidence="2" id="KW-0238">DNA-binding</keyword>
<keyword evidence="3" id="KW-0804">Transcription</keyword>
<dbReference type="SUPFAM" id="SSF46689">
    <property type="entry name" value="Homeodomain-like"/>
    <property type="match status" value="1"/>
</dbReference>
<keyword evidence="4" id="KW-0472">Membrane</keyword>
<evidence type="ECO:0000256" key="3">
    <source>
        <dbReference type="ARBA" id="ARBA00023163"/>
    </source>
</evidence>
<dbReference type="PROSITE" id="PS00041">
    <property type="entry name" value="HTH_ARAC_FAMILY_1"/>
    <property type="match status" value="1"/>
</dbReference>
<evidence type="ECO:0000313" key="8">
    <source>
        <dbReference type="Proteomes" id="UP000231962"/>
    </source>
</evidence>
<name>A0A2M9ZP82_9LEPT</name>
<dbReference type="GO" id="GO:0043565">
    <property type="term" value="F:sequence-specific DNA binding"/>
    <property type="evidence" value="ECO:0007669"/>
    <property type="project" value="InterPro"/>
</dbReference>
<protein>
    <recommendedName>
        <fullName evidence="5">HTH araC/xylS-type domain-containing protein</fullName>
    </recommendedName>
</protein>
<proteinExistence type="predicted"/>
<dbReference type="EMBL" id="NPDY01000002">
    <property type="protein sequence ID" value="PJZ70883.1"/>
    <property type="molecule type" value="Genomic_DNA"/>
</dbReference>
<comment type="caution">
    <text evidence="7">The sequence shown here is derived from an EMBL/GenBank/DDBJ whole genome shotgun (WGS) entry which is preliminary data.</text>
</comment>
<feature type="transmembrane region" description="Helical" evidence="4">
    <location>
        <begin position="6"/>
        <end position="27"/>
    </location>
</feature>
<feature type="transmembrane region" description="Helical" evidence="4">
    <location>
        <begin position="34"/>
        <end position="58"/>
    </location>
</feature>
<dbReference type="PROSITE" id="PS01124">
    <property type="entry name" value="HTH_ARAC_FAMILY_2"/>
    <property type="match status" value="1"/>
</dbReference>
<dbReference type="Proteomes" id="UP000231990">
    <property type="component" value="Unassembled WGS sequence"/>
</dbReference>
<evidence type="ECO:0000313" key="6">
    <source>
        <dbReference type="EMBL" id="PJZ70883.1"/>
    </source>
</evidence>
<evidence type="ECO:0000256" key="4">
    <source>
        <dbReference type="SAM" id="Phobius"/>
    </source>
</evidence>
<dbReference type="OrthoDB" id="319586at2"/>
<feature type="transmembrane region" description="Helical" evidence="4">
    <location>
        <begin position="100"/>
        <end position="117"/>
    </location>
</feature>
<dbReference type="InterPro" id="IPR018062">
    <property type="entry name" value="HTH_AraC-typ_CS"/>
</dbReference>
<dbReference type="InterPro" id="IPR009057">
    <property type="entry name" value="Homeodomain-like_sf"/>
</dbReference>
<keyword evidence="4" id="KW-0812">Transmembrane</keyword>
<evidence type="ECO:0000313" key="7">
    <source>
        <dbReference type="EMBL" id="PJZ73779.1"/>
    </source>
</evidence>
<dbReference type="InterPro" id="IPR018060">
    <property type="entry name" value="HTH_AraC"/>
</dbReference>
<dbReference type="RefSeq" id="WP_100712887.1">
    <property type="nucleotide sequence ID" value="NZ_NPDY01000002.1"/>
</dbReference>
<dbReference type="GO" id="GO:0003700">
    <property type="term" value="F:DNA-binding transcription factor activity"/>
    <property type="evidence" value="ECO:0007669"/>
    <property type="project" value="InterPro"/>
</dbReference>
<organism evidence="7 9">
    <name type="scientific">Leptospira perolatii</name>
    <dbReference type="NCBI Taxonomy" id="2023191"/>
    <lineage>
        <taxon>Bacteria</taxon>
        <taxon>Pseudomonadati</taxon>
        <taxon>Spirochaetota</taxon>
        <taxon>Spirochaetia</taxon>
        <taxon>Leptospirales</taxon>
        <taxon>Leptospiraceae</taxon>
        <taxon>Leptospira</taxon>
    </lineage>
</organism>
<dbReference type="AlphaFoldDB" id="A0A2M9ZP82"/>
<evidence type="ECO:0000256" key="2">
    <source>
        <dbReference type="ARBA" id="ARBA00023125"/>
    </source>
</evidence>
<keyword evidence="4" id="KW-1133">Transmembrane helix</keyword>
<dbReference type="Proteomes" id="UP000231962">
    <property type="component" value="Unassembled WGS sequence"/>
</dbReference>
<keyword evidence="8" id="KW-1185">Reference proteome</keyword>
<dbReference type="Gene3D" id="1.10.10.60">
    <property type="entry name" value="Homeodomain-like"/>
    <property type="match status" value="1"/>
</dbReference>
<evidence type="ECO:0000313" key="9">
    <source>
        <dbReference type="Proteomes" id="UP000231990"/>
    </source>
</evidence>
<feature type="domain" description="HTH araC/xylS-type" evidence="5">
    <location>
        <begin position="305"/>
        <end position="379"/>
    </location>
</feature>
<feature type="transmembrane region" description="Helical" evidence="4">
    <location>
        <begin position="152"/>
        <end position="174"/>
    </location>
</feature>
<feature type="transmembrane region" description="Helical" evidence="4">
    <location>
        <begin position="222"/>
        <end position="240"/>
    </location>
</feature>
<evidence type="ECO:0000259" key="5">
    <source>
        <dbReference type="PROSITE" id="PS01124"/>
    </source>
</evidence>
<evidence type="ECO:0000256" key="1">
    <source>
        <dbReference type="ARBA" id="ARBA00023015"/>
    </source>
</evidence>
<feature type="transmembrane region" description="Helical" evidence="4">
    <location>
        <begin position="195"/>
        <end position="216"/>
    </location>
</feature>
<sequence length="392" mass="44716">MDQFYTYFIFAGALVAGVACFGHLVSVGRGHGRYLLSGTLFCTMLWQVYMGLVSAGLMQGALGHLRMTHLPFALSIGPLLYLFLREVIDPEFHLSKVSALHFAPVLLCVILLVPIFFSETNLKTEMERYSYNVTQSALDFPLLSQNGNSIDFYFGVVAFLALSPKLSILFYSGLLIFHSIRLWSRKDSLWQEIRAIAILLFLLTFASAAIALADHFLPGDHFLKIGSALASICIFTIYALDRRFFEPMFLRHRIRGYRHSRISNLNRKSLKDCILSLMEIEKVYLTEDFPIQSFAQEVSIYGFPIQPAQLSEFINSEFGKNYNQFLNQFRIEEACKWLLQEPNQSILSIALAAGFNSKSTFNRVFRHAMKMTPIEYRTRNLPSIENWKSASV</sequence>
<keyword evidence="1" id="KW-0805">Transcription regulation</keyword>
<dbReference type="EMBL" id="NPDZ01000003">
    <property type="protein sequence ID" value="PJZ73779.1"/>
    <property type="molecule type" value="Genomic_DNA"/>
</dbReference>
<dbReference type="PANTHER" id="PTHR43280:SF29">
    <property type="entry name" value="ARAC-FAMILY TRANSCRIPTIONAL REGULATOR"/>
    <property type="match status" value="1"/>
</dbReference>
<dbReference type="Pfam" id="PF12833">
    <property type="entry name" value="HTH_18"/>
    <property type="match status" value="1"/>
</dbReference>
<dbReference type="PANTHER" id="PTHR43280">
    <property type="entry name" value="ARAC-FAMILY TRANSCRIPTIONAL REGULATOR"/>
    <property type="match status" value="1"/>
</dbReference>
<dbReference type="SMART" id="SM00342">
    <property type="entry name" value="HTH_ARAC"/>
    <property type="match status" value="1"/>
</dbReference>
<reference evidence="8 9" key="1">
    <citation type="submission" date="2017-07" db="EMBL/GenBank/DDBJ databases">
        <title>Leptospira spp. isolated from tropical soils.</title>
        <authorList>
            <person name="Thibeaux R."/>
            <person name="Iraola G."/>
            <person name="Ferres I."/>
            <person name="Bierque E."/>
            <person name="Girault D."/>
            <person name="Soupe-Gilbert M.-E."/>
            <person name="Picardeau M."/>
            <person name="Goarant C."/>
        </authorList>
    </citation>
    <scope>NUCLEOTIDE SEQUENCE [LARGE SCALE GENOMIC DNA]</scope>
    <source>
        <strain evidence="7 9">FH1-B-B1</strain>
        <strain evidence="6 8">FH1-B-C1</strain>
    </source>
</reference>
<gene>
    <name evidence="6" type="ORF">CH360_05090</name>
    <name evidence="7" type="ORF">CH373_06360</name>
</gene>
<accession>A0A2M9ZP82</accession>
<feature type="transmembrane region" description="Helical" evidence="4">
    <location>
        <begin position="70"/>
        <end position="88"/>
    </location>
</feature>